<proteinExistence type="predicted"/>
<keyword evidence="1" id="KW-0813">Transport</keyword>
<reference evidence="4" key="1">
    <citation type="submission" date="2025-05" db="UniProtKB">
        <authorList>
            <consortium name="RefSeq"/>
        </authorList>
    </citation>
    <scope>NUCLEOTIDE SEQUENCE [LARGE SCALE GENOMIC DNA]</scope>
</reference>
<dbReference type="InterPro" id="IPR033872">
    <property type="entry name" value="nsLTP2"/>
</dbReference>
<feature type="domain" description="Bifunctional inhibitor/plant lipid transfer protein/seed storage helical" evidence="3">
    <location>
        <begin position="69"/>
        <end position="134"/>
    </location>
</feature>
<dbReference type="GeneID" id="125313634"/>
<dbReference type="Gene3D" id="1.10.110.10">
    <property type="entry name" value="Plant lipid-transfer and hydrophobic proteins"/>
    <property type="match status" value="1"/>
</dbReference>
<dbReference type="PANTHER" id="PTHR33214:SF44">
    <property type="entry name" value="NON-SPECIFIC LIPID TRANSFER PROTEIN GPI-ANCHORED 33"/>
    <property type="match status" value="1"/>
</dbReference>
<reference evidence="5" key="2">
    <citation type="submission" date="2025-08" db="UniProtKB">
        <authorList>
            <consortium name="RefSeq"/>
        </authorList>
    </citation>
    <scope>IDENTIFICATION</scope>
    <source>
        <tissue evidence="5">Leaf</tissue>
    </source>
</reference>
<dbReference type="InterPro" id="IPR016140">
    <property type="entry name" value="Bifunc_inhib/LTP/seed_store"/>
</dbReference>
<protein>
    <submittedName>
        <fullName evidence="5">Non-specific lipid-transfer protein 2-like</fullName>
    </submittedName>
</protein>
<evidence type="ECO:0000256" key="1">
    <source>
        <dbReference type="ARBA" id="ARBA00022448"/>
    </source>
</evidence>
<keyword evidence="2" id="KW-0446">Lipid-binding</keyword>
<dbReference type="Pfam" id="PF00234">
    <property type="entry name" value="Tryp_alpha_amyl"/>
    <property type="match status" value="1"/>
</dbReference>
<sequence length="134" mass="14210">MATQHRTYSPSLPHTYLSTLLSLVSPMKTMTKPSAIRSPSPRLLAAALVATALVFLAPDRAPVAEAVTCSPTELSSCMSAITSSAPPSALCCSKLRQQRPCLCGYIRNPNLRQYVTSPNAMRVASTCGVPTPTC</sequence>
<gene>
    <name evidence="5" type="primary">LOC125313634</name>
</gene>
<organism evidence="4 5">
    <name type="scientific">Rhodamnia argentea</name>
    <dbReference type="NCBI Taxonomy" id="178133"/>
    <lineage>
        <taxon>Eukaryota</taxon>
        <taxon>Viridiplantae</taxon>
        <taxon>Streptophyta</taxon>
        <taxon>Embryophyta</taxon>
        <taxon>Tracheophyta</taxon>
        <taxon>Spermatophyta</taxon>
        <taxon>Magnoliopsida</taxon>
        <taxon>eudicotyledons</taxon>
        <taxon>Gunneridae</taxon>
        <taxon>Pentapetalae</taxon>
        <taxon>rosids</taxon>
        <taxon>malvids</taxon>
        <taxon>Myrtales</taxon>
        <taxon>Myrtaceae</taxon>
        <taxon>Myrtoideae</taxon>
        <taxon>Myrteae</taxon>
        <taxon>Australasian group</taxon>
        <taxon>Rhodamnia</taxon>
    </lineage>
</organism>
<dbReference type="InterPro" id="IPR036312">
    <property type="entry name" value="Bifun_inhib/LTP/seed_sf"/>
</dbReference>
<dbReference type="SUPFAM" id="SSF47699">
    <property type="entry name" value="Bifunctional inhibitor/lipid-transfer protein/seed storage 2S albumin"/>
    <property type="match status" value="1"/>
</dbReference>
<evidence type="ECO:0000313" key="4">
    <source>
        <dbReference type="Proteomes" id="UP000827889"/>
    </source>
</evidence>
<evidence type="ECO:0000259" key="3">
    <source>
        <dbReference type="SMART" id="SM00499"/>
    </source>
</evidence>
<evidence type="ECO:0000313" key="5">
    <source>
        <dbReference type="RefSeq" id="XP_048129386.1"/>
    </source>
</evidence>
<dbReference type="RefSeq" id="XP_048129386.1">
    <property type="nucleotide sequence ID" value="XM_048273429.1"/>
</dbReference>
<keyword evidence="4" id="KW-1185">Reference proteome</keyword>
<evidence type="ECO:0000256" key="2">
    <source>
        <dbReference type="ARBA" id="ARBA00023121"/>
    </source>
</evidence>
<dbReference type="PANTHER" id="PTHR33214">
    <property type="entry name" value="BIFUNCTIONAL INHIBITOR/LIPID-TRANSFER PROTEIN/SEED STORAGE 2S ALBUMIN SUPERFAMILY PROTEIN"/>
    <property type="match status" value="1"/>
</dbReference>
<dbReference type="Proteomes" id="UP000827889">
    <property type="component" value="Chromosome 2"/>
</dbReference>
<dbReference type="SMART" id="SM00499">
    <property type="entry name" value="AAI"/>
    <property type="match status" value="1"/>
</dbReference>
<accession>A0ABM3GYF4</accession>
<name>A0ABM3GYF4_9MYRT</name>
<dbReference type="CDD" id="cd01959">
    <property type="entry name" value="nsLTP2"/>
    <property type="match status" value="1"/>
</dbReference>